<gene>
    <name evidence="2" type="ORF">EJ08DRAFT_730259</name>
</gene>
<name>A0A9P4P1W4_9PEZI</name>
<organism evidence="2 3">
    <name type="scientific">Tothia fuscella</name>
    <dbReference type="NCBI Taxonomy" id="1048955"/>
    <lineage>
        <taxon>Eukaryota</taxon>
        <taxon>Fungi</taxon>
        <taxon>Dikarya</taxon>
        <taxon>Ascomycota</taxon>
        <taxon>Pezizomycotina</taxon>
        <taxon>Dothideomycetes</taxon>
        <taxon>Pleosporomycetidae</taxon>
        <taxon>Venturiales</taxon>
        <taxon>Cylindrosympodiaceae</taxon>
        <taxon>Tothia</taxon>
    </lineage>
</organism>
<keyword evidence="1" id="KW-1133">Transmembrane helix</keyword>
<reference evidence="2" key="1">
    <citation type="journal article" date="2020" name="Stud. Mycol.">
        <title>101 Dothideomycetes genomes: a test case for predicting lifestyles and emergence of pathogens.</title>
        <authorList>
            <person name="Haridas S."/>
            <person name="Albert R."/>
            <person name="Binder M."/>
            <person name="Bloem J."/>
            <person name="Labutti K."/>
            <person name="Salamov A."/>
            <person name="Andreopoulos B."/>
            <person name="Baker S."/>
            <person name="Barry K."/>
            <person name="Bills G."/>
            <person name="Bluhm B."/>
            <person name="Cannon C."/>
            <person name="Castanera R."/>
            <person name="Culley D."/>
            <person name="Daum C."/>
            <person name="Ezra D."/>
            <person name="Gonzalez J."/>
            <person name="Henrissat B."/>
            <person name="Kuo A."/>
            <person name="Liang C."/>
            <person name="Lipzen A."/>
            <person name="Lutzoni F."/>
            <person name="Magnuson J."/>
            <person name="Mondo S."/>
            <person name="Nolan M."/>
            <person name="Ohm R."/>
            <person name="Pangilinan J."/>
            <person name="Park H.-J."/>
            <person name="Ramirez L."/>
            <person name="Alfaro M."/>
            <person name="Sun H."/>
            <person name="Tritt A."/>
            <person name="Yoshinaga Y."/>
            <person name="Zwiers L.-H."/>
            <person name="Turgeon B."/>
            <person name="Goodwin S."/>
            <person name="Spatafora J."/>
            <person name="Crous P."/>
            <person name="Grigoriev I."/>
        </authorList>
    </citation>
    <scope>NUCLEOTIDE SEQUENCE</scope>
    <source>
        <strain evidence="2">CBS 130266</strain>
    </source>
</reference>
<keyword evidence="3" id="KW-1185">Reference proteome</keyword>
<sequence>MALNDVGLKPPTTTSTTNNRYRYAMAALDYSLLPRAEQSLHMLMKRKNWAAKNAGVVLVFAIVFVVAILVIALLVSKRMAARKSGKA</sequence>
<feature type="transmembrane region" description="Helical" evidence="1">
    <location>
        <begin position="54"/>
        <end position="76"/>
    </location>
</feature>
<keyword evidence="1" id="KW-0812">Transmembrane</keyword>
<evidence type="ECO:0000256" key="1">
    <source>
        <dbReference type="SAM" id="Phobius"/>
    </source>
</evidence>
<dbReference type="OrthoDB" id="5402816at2759"/>
<evidence type="ECO:0000313" key="3">
    <source>
        <dbReference type="Proteomes" id="UP000800235"/>
    </source>
</evidence>
<proteinExistence type="predicted"/>
<dbReference type="EMBL" id="MU007014">
    <property type="protein sequence ID" value="KAF2435149.1"/>
    <property type="molecule type" value="Genomic_DNA"/>
</dbReference>
<dbReference type="AlphaFoldDB" id="A0A9P4P1W4"/>
<evidence type="ECO:0000313" key="2">
    <source>
        <dbReference type="EMBL" id="KAF2435149.1"/>
    </source>
</evidence>
<accession>A0A9P4P1W4</accession>
<keyword evidence="1" id="KW-0472">Membrane</keyword>
<comment type="caution">
    <text evidence="2">The sequence shown here is derived from an EMBL/GenBank/DDBJ whole genome shotgun (WGS) entry which is preliminary data.</text>
</comment>
<protein>
    <submittedName>
        <fullName evidence="2">Uncharacterized protein</fullName>
    </submittedName>
</protein>
<dbReference type="Proteomes" id="UP000800235">
    <property type="component" value="Unassembled WGS sequence"/>
</dbReference>